<dbReference type="PANTHER" id="PTHR46211:SF14">
    <property type="entry name" value="GLYCEROPHOSPHODIESTER PHOSPHODIESTERASE"/>
    <property type="match status" value="1"/>
</dbReference>
<dbReference type="Proteomes" id="UP000288079">
    <property type="component" value="Unassembled WGS sequence"/>
</dbReference>
<organism evidence="2 3">
    <name type="scientific">Bacteroides faecalis</name>
    <dbReference type="NCBI Taxonomy" id="2447885"/>
    <lineage>
        <taxon>Bacteria</taxon>
        <taxon>Pseudomonadati</taxon>
        <taxon>Bacteroidota</taxon>
        <taxon>Bacteroidia</taxon>
        <taxon>Bacteroidales</taxon>
        <taxon>Bacteroidaceae</taxon>
        <taxon>Bacteroides</taxon>
    </lineage>
</organism>
<sequence>MKTHRLFFTLLAALFTSVELFGQTQEIRLFSHRGGRMENDENTLKAFKASYDAGYRGFETDIRMTKDGELVITHDSSLERTTNGKGLVEDHTKTEIMQLQTKQGNKMMFLDELLVFLQDKKGLYVEFEMKTSPASLYPEDRLKEYCDKLYKKVMEKRPSDALYVFTSSDYRALRYLQSHYPGVDLLLITSKPCNAETIALCKTVGINRLGATMNGTSRESVQRAHKEGIIVSLWPGKSVEDFMLGAYLGCDYMCTDIPIQLKKWIAAKASWINVKY</sequence>
<proteinExistence type="predicted"/>
<dbReference type="GO" id="GO:0008081">
    <property type="term" value="F:phosphoric diester hydrolase activity"/>
    <property type="evidence" value="ECO:0007669"/>
    <property type="project" value="InterPro"/>
</dbReference>
<dbReference type="PANTHER" id="PTHR46211">
    <property type="entry name" value="GLYCEROPHOSPHORYL DIESTER PHOSPHODIESTERASE"/>
    <property type="match status" value="1"/>
</dbReference>
<dbReference type="PROSITE" id="PS51704">
    <property type="entry name" value="GP_PDE"/>
    <property type="match status" value="1"/>
</dbReference>
<dbReference type="InterPro" id="IPR030395">
    <property type="entry name" value="GP_PDE_dom"/>
</dbReference>
<dbReference type="Gene3D" id="3.20.20.190">
    <property type="entry name" value="Phosphatidylinositol (PI) phosphodiesterase"/>
    <property type="match status" value="1"/>
</dbReference>
<dbReference type="RefSeq" id="WP_125039814.1">
    <property type="nucleotide sequence ID" value="NZ_BHWB01000001.1"/>
</dbReference>
<evidence type="ECO:0000259" key="1">
    <source>
        <dbReference type="PROSITE" id="PS51704"/>
    </source>
</evidence>
<gene>
    <name evidence="2" type="primary">glpQ</name>
    <name evidence="2" type="ORF">KGMB02408_04190</name>
</gene>
<evidence type="ECO:0000313" key="3">
    <source>
        <dbReference type="Proteomes" id="UP000288079"/>
    </source>
</evidence>
<dbReference type="Pfam" id="PF03009">
    <property type="entry name" value="GDPD"/>
    <property type="match status" value="1"/>
</dbReference>
<reference evidence="2 3" key="1">
    <citation type="submission" date="2018-10" db="EMBL/GenBank/DDBJ databases">
        <title>Draft Genome Sequence of Bacteroides sp. KCTC 15687.</title>
        <authorList>
            <person name="Yu S.Y."/>
            <person name="Kim J.S."/>
            <person name="Oh B.S."/>
            <person name="Park S.H."/>
            <person name="Kang S.W."/>
            <person name="Park J.E."/>
            <person name="Choi S.H."/>
            <person name="Han K.I."/>
            <person name="Lee K.C."/>
            <person name="Eom M.K."/>
            <person name="Suh M.K."/>
            <person name="Lee D.H."/>
            <person name="Yoon H."/>
            <person name="Kim B."/>
            <person name="Yang S.J."/>
            <person name="Lee J.S."/>
            <person name="Lee J.H."/>
        </authorList>
    </citation>
    <scope>NUCLEOTIDE SEQUENCE [LARGE SCALE GENOMIC DNA]</scope>
    <source>
        <strain evidence="2 3">KCTC 15687</strain>
    </source>
</reference>
<accession>A0A401LPN7</accession>
<dbReference type="GO" id="GO:0006629">
    <property type="term" value="P:lipid metabolic process"/>
    <property type="evidence" value="ECO:0007669"/>
    <property type="project" value="InterPro"/>
</dbReference>
<dbReference type="EMBL" id="BHWB01000001">
    <property type="protein sequence ID" value="GCB33474.1"/>
    <property type="molecule type" value="Genomic_DNA"/>
</dbReference>
<comment type="caution">
    <text evidence="2">The sequence shown here is derived from an EMBL/GenBank/DDBJ whole genome shotgun (WGS) entry which is preliminary data.</text>
</comment>
<protein>
    <recommendedName>
        <fullName evidence="1">GP-PDE domain-containing protein</fullName>
    </recommendedName>
</protein>
<dbReference type="InterPro" id="IPR017946">
    <property type="entry name" value="PLC-like_Pdiesterase_TIM-brl"/>
</dbReference>
<dbReference type="CDD" id="cd08556">
    <property type="entry name" value="GDPD"/>
    <property type="match status" value="1"/>
</dbReference>
<dbReference type="OrthoDB" id="384721at2"/>
<name>A0A401LPN7_9BACE</name>
<dbReference type="AlphaFoldDB" id="A0A401LPN7"/>
<evidence type="ECO:0000313" key="2">
    <source>
        <dbReference type="EMBL" id="GCB33474.1"/>
    </source>
</evidence>
<dbReference type="SUPFAM" id="SSF51695">
    <property type="entry name" value="PLC-like phosphodiesterases"/>
    <property type="match status" value="1"/>
</dbReference>
<feature type="domain" description="GP-PDE" evidence="1">
    <location>
        <begin position="27"/>
        <end position="265"/>
    </location>
</feature>
<keyword evidence="3" id="KW-1185">Reference proteome</keyword>